<dbReference type="GO" id="GO:0008137">
    <property type="term" value="F:NADH dehydrogenase (ubiquinone) activity"/>
    <property type="evidence" value="ECO:0007669"/>
    <property type="project" value="InterPro"/>
</dbReference>
<feature type="transmembrane region" description="Helical" evidence="8">
    <location>
        <begin position="164"/>
        <end position="185"/>
    </location>
</feature>
<dbReference type="Pfam" id="PF00361">
    <property type="entry name" value="Proton_antipo_M"/>
    <property type="match status" value="1"/>
</dbReference>
<accession>A0AAU9D654</accession>
<evidence type="ECO:0000256" key="3">
    <source>
        <dbReference type="ARBA" id="ARBA00022692"/>
    </source>
</evidence>
<dbReference type="EMBL" id="AP027059">
    <property type="protein sequence ID" value="BDU51454.1"/>
    <property type="molecule type" value="Genomic_DNA"/>
</dbReference>
<feature type="transmembrane region" description="Helical" evidence="8">
    <location>
        <begin position="135"/>
        <end position="152"/>
    </location>
</feature>
<keyword evidence="3 7" id="KW-0812">Transmembrane</keyword>
<feature type="transmembrane region" description="Helical" evidence="8">
    <location>
        <begin position="377"/>
        <end position="400"/>
    </location>
</feature>
<dbReference type="GO" id="GO:0016491">
    <property type="term" value="F:oxidoreductase activity"/>
    <property type="evidence" value="ECO:0007669"/>
    <property type="project" value="UniProtKB-KW"/>
</dbReference>
<evidence type="ECO:0000313" key="12">
    <source>
        <dbReference type="Proteomes" id="UP001321582"/>
    </source>
</evidence>
<feature type="transmembrane region" description="Helical" evidence="8">
    <location>
        <begin position="420"/>
        <end position="453"/>
    </location>
</feature>
<evidence type="ECO:0000256" key="7">
    <source>
        <dbReference type="RuleBase" id="RU000320"/>
    </source>
</evidence>
<evidence type="ECO:0000256" key="5">
    <source>
        <dbReference type="ARBA" id="ARBA00023002"/>
    </source>
</evidence>
<dbReference type="AlphaFoldDB" id="A0AAU9D654"/>
<evidence type="ECO:0000256" key="8">
    <source>
        <dbReference type="SAM" id="Phobius"/>
    </source>
</evidence>
<feature type="transmembrane region" description="Helical" evidence="8">
    <location>
        <begin position="268"/>
        <end position="290"/>
    </location>
</feature>
<evidence type="ECO:0000259" key="10">
    <source>
        <dbReference type="Pfam" id="PF00662"/>
    </source>
</evidence>
<reference evidence="11 12" key="1">
    <citation type="submission" date="2022-11" db="EMBL/GenBank/DDBJ databases">
        <title>Haliovirga abyssi gen. nov., sp. nov., a mesophilic fermentative bacterium isolated from the Iheya North hydrothermal field and the proposal of Haliovirgaceae fam. nov.</title>
        <authorList>
            <person name="Miyazaki U."/>
            <person name="Tame A."/>
            <person name="Miyazaki J."/>
            <person name="Takai K."/>
            <person name="Sawayama S."/>
            <person name="Kitajima M."/>
            <person name="Okamoto A."/>
            <person name="Nakagawa S."/>
        </authorList>
    </citation>
    <scope>NUCLEOTIDE SEQUENCE [LARGE SCALE GENOMIC DNA]</scope>
    <source>
        <strain evidence="11 12">IC12</strain>
    </source>
</reference>
<dbReference type="PRINTS" id="PR01437">
    <property type="entry name" value="NUOXDRDTASE4"/>
</dbReference>
<organism evidence="11 12">
    <name type="scientific">Haliovirga abyssi</name>
    <dbReference type="NCBI Taxonomy" id="2996794"/>
    <lineage>
        <taxon>Bacteria</taxon>
        <taxon>Fusobacteriati</taxon>
        <taxon>Fusobacteriota</taxon>
        <taxon>Fusobacteriia</taxon>
        <taxon>Fusobacteriales</taxon>
        <taxon>Haliovirgaceae</taxon>
        <taxon>Haliovirga</taxon>
    </lineage>
</organism>
<evidence type="ECO:0000256" key="1">
    <source>
        <dbReference type="ARBA" id="ARBA00004651"/>
    </source>
</evidence>
<evidence type="ECO:0000313" key="11">
    <source>
        <dbReference type="EMBL" id="BDU51454.1"/>
    </source>
</evidence>
<feature type="transmembrane region" description="Helical" evidence="8">
    <location>
        <begin position="29"/>
        <end position="48"/>
    </location>
</feature>
<keyword evidence="12" id="KW-1185">Reference proteome</keyword>
<evidence type="ECO:0000259" key="9">
    <source>
        <dbReference type="Pfam" id="PF00361"/>
    </source>
</evidence>
<dbReference type="InterPro" id="IPR052175">
    <property type="entry name" value="ComplexI-like_HydComp"/>
</dbReference>
<feature type="transmembrane region" description="Helical" evidence="8">
    <location>
        <begin position="517"/>
        <end position="536"/>
    </location>
</feature>
<feature type="transmembrane region" description="Helical" evidence="8">
    <location>
        <begin position="328"/>
        <end position="357"/>
    </location>
</feature>
<feature type="transmembrane region" description="Helical" evidence="8">
    <location>
        <begin position="474"/>
        <end position="497"/>
    </location>
</feature>
<dbReference type="InterPro" id="IPR001516">
    <property type="entry name" value="Proton_antipo_N"/>
</dbReference>
<evidence type="ECO:0000256" key="6">
    <source>
        <dbReference type="ARBA" id="ARBA00023136"/>
    </source>
</evidence>
<name>A0AAU9D654_9FUSO</name>
<dbReference type="InterPro" id="IPR003918">
    <property type="entry name" value="NADH_UbQ_OxRdtase"/>
</dbReference>
<dbReference type="PANTHER" id="PTHR42682:SF3">
    <property type="entry name" value="FORMATE HYDROGENLYASE SUBUNIT 3-RELATED"/>
    <property type="match status" value="1"/>
</dbReference>
<feature type="transmembrane region" description="Helical" evidence="8">
    <location>
        <begin position="205"/>
        <end position="228"/>
    </location>
</feature>
<dbReference type="InterPro" id="IPR001750">
    <property type="entry name" value="ND/Mrp_TM"/>
</dbReference>
<gene>
    <name evidence="11" type="primary">ehrA-2</name>
    <name evidence="11" type="ORF">HLVA_20230</name>
</gene>
<keyword evidence="6 8" id="KW-0472">Membrane</keyword>
<feature type="transmembrane region" description="Helical" evidence="8">
    <location>
        <begin position="6"/>
        <end position="22"/>
    </location>
</feature>
<dbReference type="GO" id="GO:0042773">
    <property type="term" value="P:ATP synthesis coupled electron transport"/>
    <property type="evidence" value="ECO:0007669"/>
    <property type="project" value="InterPro"/>
</dbReference>
<dbReference type="RefSeq" id="WP_307904344.1">
    <property type="nucleotide sequence ID" value="NZ_AP027059.1"/>
</dbReference>
<keyword evidence="2" id="KW-1003">Cell membrane</keyword>
<evidence type="ECO:0000256" key="4">
    <source>
        <dbReference type="ARBA" id="ARBA00022989"/>
    </source>
</evidence>
<feature type="transmembrane region" description="Helical" evidence="8">
    <location>
        <begin position="109"/>
        <end position="129"/>
    </location>
</feature>
<feature type="transmembrane region" description="Helical" evidence="8">
    <location>
        <begin position="77"/>
        <end position="97"/>
    </location>
</feature>
<comment type="subcellular location">
    <subcellularLocation>
        <location evidence="1">Cell membrane</location>
        <topology evidence="1">Multi-pass membrane protein</topology>
    </subcellularLocation>
    <subcellularLocation>
        <location evidence="7">Membrane</location>
        <topology evidence="7">Multi-pass membrane protein</topology>
    </subcellularLocation>
</comment>
<evidence type="ECO:0000256" key="2">
    <source>
        <dbReference type="ARBA" id="ARBA00022475"/>
    </source>
</evidence>
<dbReference type="GO" id="GO:0005886">
    <property type="term" value="C:plasma membrane"/>
    <property type="evidence" value="ECO:0007669"/>
    <property type="project" value="UniProtKB-SubCell"/>
</dbReference>
<dbReference type="Proteomes" id="UP001321582">
    <property type="component" value="Chromosome"/>
</dbReference>
<feature type="transmembrane region" description="Helical" evidence="8">
    <location>
        <begin position="240"/>
        <end position="262"/>
    </location>
</feature>
<keyword evidence="4 8" id="KW-1133">Transmembrane helix</keyword>
<proteinExistence type="predicted"/>
<dbReference type="PANTHER" id="PTHR42682">
    <property type="entry name" value="HYDROGENASE-4 COMPONENT F"/>
    <property type="match status" value="1"/>
</dbReference>
<feature type="domain" description="NADH:quinone oxidoreductase/Mrp antiporter transmembrane" evidence="9">
    <location>
        <begin position="129"/>
        <end position="410"/>
    </location>
</feature>
<dbReference type="Pfam" id="PF00662">
    <property type="entry name" value="Proton_antipo_N"/>
    <property type="match status" value="1"/>
</dbReference>
<feature type="domain" description="NADH-Ubiquinone oxidoreductase (complex I) chain 5 N-terminal" evidence="10">
    <location>
        <begin position="64"/>
        <end position="103"/>
    </location>
</feature>
<protein>
    <submittedName>
        <fullName evidence="11">Hydrogenase</fullName>
    </submittedName>
</protein>
<feature type="transmembrane region" description="Helical" evidence="8">
    <location>
        <begin position="635"/>
        <end position="656"/>
    </location>
</feature>
<sequence>MGTIWVVIFFILLGGSLPLVLYKNFTFMRVTAVFFIGLGSILGVITAIKELLTGNYPDIVKYSGLMHFPMEFKVTPLSAFFITIICFVGMLGALYGYSYMENRKKALRVAGNYFFYSILVVSMILVVIANNLLTFAFAWEVMSLSAFFLVIYDYNKEKVRKAGYVYFVFTHIGGMAIFASFGLIYAYTKSFGFDTIGNIPDNIKLIAFILAFIGFGSKAGLFPVHVWLPYAHPVAPSQVSAIMSGVMIKIGIYGIIKMYLILHTNMISISYMVVIIGAISGVLGVVYALGQHNLKKLLAYHSIENIGIITTGLGIGMVGVSIGNSTMAIFGFAGGILHILNHALFKSLLFMGAGSVLHQTKLEVIEQMGGLMKNMKITGITFLVGALAISGVPPFNGFVSEFLIYFAGFSGINSGSGVSFAFATFVILSLAIIGGLAAACFTKVIGVVFLGNARNEKAAKAVESKWEMTLPMEILALVCISIGILPALPINVVSNIVKTFWFVSKDAVMPTLTIPSEITFGAMIFLGVLIVVYILWKIFYINSKNKKSVTWGCGYKYGTSKMQYTGSSYAMEIVNFFKPFIKIEEKTIEVEGLFPKKSKYHSKTIDIAEYFIMKYIVRPVLAVMDKLRWIQSGDLHAYILYIVGGIVLLLIVEVVIK</sequence>
<dbReference type="KEGG" id="haby:HLVA_20230"/>
<keyword evidence="5" id="KW-0560">Oxidoreductase</keyword>